<name>S5DT37_9VIRU</name>
<accession>S5DT37</accession>
<proteinExistence type="predicted"/>
<sequence>MASLKRSISQEIRRSMRKKKISIPMYPNGLETAKSFVKPKNRNKE</sequence>
<protein>
    <submittedName>
        <fullName evidence="2">AsIV-cont00101-ORF1</fullName>
    </submittedName>
</protein>
<feature type="compositionally biased region" description="Polar residues" evidence="1">
    <location>
        <begin position="1"/>
        <end position="10"/>
    </location>
</feature>
<organism evidence="2">
    <name type="scientific">Apophua simplicipes ichnovirus</name>
    <dbReference type="NCBI Taxonomy" id="1329648"/>
    <lineage>
        <taxon>Viruses</taxon>
        <taxon>Viruses incertae sedis</taxon>
        <taxon>Polydnaviriformidae</taxon>
        <taxon>Ichnoviriform</taxon>
    </lineage>
</organism>
<feature type="region of interest" description="Disordered" evidence="1">
    <location>
        <begin position="1"/>
        <end position="20"/>
    </location>
</feature>
<evidence type="ECO:0000256" key="1">
    <source>
        <dbReference type="SAM" id="MobiDB-lite"/>
    </source>
</evidence>
<reference evidence="2" key="1">
    <citation type="journal article" date="2013" name="J. Gen. Virol.">
        <title>Ultrastructural and genomic characterization of a second banchine polydnavirus confirms the existence of shared features within this ichnovirus lineage.</title>
        <authorList>
            <person name="Djoumad A."/>
            <person name="Stoltz D."/>
            <person name="Beliveau C."/>
            <person name="Boyle B."/>
            <person name="Kuhn L."/>
            <person name="Cusson M."/>
        </authorList>
    </citation>
    <scope>NUCLEOTIDE SEQUENCE</scope>
</reference>
<evidence type="ECO:0000313" key="2">
    <source>
        <dbReference type="EMBL" id="AGQ20215.1"/>
    </source>
</evidence>
<dbReference type="EMBL" id="KC752307">
    <property type="protein sequence ID" value="AGQ20215.1"/>
    <property type="molecule type" value="Genomic_DNA"/>
</dbReference>